<keyword evidence="2" id="KW-0812">Transmembrane</keyword>
<comment type="caution">
    <text evidence="4">The sequence shown here is derived from an EMBL/GenBank/DDBJ whole genome shotgun (WGS) entry which is preliminary data.</text>
</comment>
<dbReference type="Proteomes" id="UP000602395">
    <property type="component" value="Unassembled WGS sequence"/>
</dbReference>
<organism evidence="4 5">
    <name type="scientific">Gordonia hankookensis</name>
    <dbReference type="NCBI Taxonomy" id="589403"/>
    <lineage>
        <taxon>Bacteria</taxon>
        <taxon>Bacillati</taxon>
        <taxon>Actinomycetota</taxon>
        <taxon>Actinomycetes</taxon>
        <taxon>Mycobacteriales</taxon>
        <taxon>Gordoniaceae</taxon>
        <taxon>Gordonia</taxon>
    </lineage>
</organism>
<evidence type="ECO:0000313" key="4">
    <source>
        <dbReference type="EMBL" id="MBD1319046.1"/>
    </source>
</evidence>
<dbReference type="RefSeq" id="WP_190265982.1">
    <property type="nucleotide sequence ID" value="NZ_JACWMS010000001.1"/>
</dbReference>
<evidence type="ECO:0008006" key="6">
    <source>
        <dbReference type="Google" id="ProtNLM"/>
    </source>
</evidence>
<protein>
    <recommendedName>
        <fullName evidence="6">Ig-like domain-containing protein</fullName>
    </recommendedName>
</protein>
<evidence type="ECO:0000313" key="5">
    <source>
        <dbReference type="Proteomes" id="UP000602395"/>
    </source>
</evidence>
<keyword evidence="2" id="KW-0472">Membrane</keyword>
<feature type="region of interest" description="Disordered" evidence="1">
    <location>
        <begin position="39"/>
        <end position="89"/>
    </location>
</feature>
<name>A0ABR7W898_9ACTN</name>
<feature type="compositionally biased region" description="Basic and acidic residues" evidence="1">
    <location>
        <begin position="54"/>
        <end position="64"/>
    </location>
</feature>
<keyword evidence="5" id="KW-1185">Reference proteome</keyword>
<feature type="transmembrane region" description="Helical" evidence="2">
    <location>
        <begin position="296"/>
        <end position="316"/>
    </location>
</feature>
<feature type="signal peptide" evidence="3">
    <location>
        <begin position="1"/>
        <end position="40"/>
    </location>
</feature>
<evidence type="ECO:0000256" key="1">
    <source>
        <dbReference type="SAM" id="MobiDB-lite"/>
    </source>
</evidence>
<proteinExistence type="predicted"/>
<accession>A0ABR7W898</accession>
<sequence length="381" mass="40025">MSRATLLRRPTARAAMSLCAVTAIVMMCQASFPPSAPVLAQPTTSGSVGSDAGRVGDRGKRAGDEVVISNENEGVTDESSEPNTDGPVVEHPDEAKDLMALDITSGPRGATVTATSATVCPFPMTLRWDGGVVTTTGPDQSTVSFRVGSDESAGGHLVSVSCGRLPIGSQTFTVEEPTVIGPATAAVRPDRVVPDRRVAVTVDDFACRRDRVVDFSWDGGASLGSAVLDGSGHADAEVLIPGTATIGPHAIHVSCPDGPTAVEVAITVLAFPLPTPAPTTLDPNATSAATDLTPGIWTIAVIIVVATITGLTYLRIRHPRHSRPRTRPDVEAEIRWTTPPSATIREHARPNEATQVVRVETRWDTGTQTIRGVDDDRNRLD</sequence>
<evidence type="ECO:0000256" key="2">
    <source>
        <dbReference type="SAM" id="Phobius"/>
    </source>
</evidence>
<gene>
    <name evidence="4" type="ORF">IDF66_05580</name>
</gene>
<reference evidence="4 5" key="1">
    <citation type="submission" date="2020-09" db="EMBL/GenBank/DDBJ databases">
        <title>Novel species in genus Gordonia.</title>
        <authorList>
            <person name="Zhang G."/>
        </authorList>
    </citation>
    <scope>NUCLEOTIDE SEQUENCE [LARGE SCALE GENOMIC DNA]</scope>
    <source>
        <strain evidence="4 5">ON-33</strain>
    </source>
</reference>
<keyword evidence="2" id="KW-1133">Transmembrane helix</keyword>
<evidence type="ECO:0000256" key="3">
    <source>
        <dbReference type="SAM" id="SignalP"/>
    </source>
</evidence>
<keyword evidence="3" id="KW-0732">Signal</keyword>
<feature type="chain" id="PRO_5045326716" description="Ig-like domain-containing protein" evidence="3">
    <location>
        <begin position="41"/>
        <end position="381"/>
    </location>
</feature>
<dbReference type="EMBL" id="JACWMS010000001">
    <property type="protein sequence ID" value="MBD1319046.1"/>
    <property type="molecule type" value="Genomic_DNA"/>
</dbReference>